<organism evidence="3 4">
    <name type="scientific">Streptomyces bikiniensis</name>
    <dbReference type="NCBI Taxonomy" id="1896"/>
    <lineage>
        <taxon>Bacteria</taxon>
        <taxon>Bacillati</taxon>
        <taxon>Actinomycetota</taxon>
        <taxon>Actinomycetes</taxon>
        <taxon>Kitasatosporales</taxon>
        <taxon>Streptomycetaceae</taxon>
        <taxon>Streptomyces</taxon>
    </lineage>
</organism>
<comment type="caution">
    <text evidence="3">The sequence shown here is derived from an EMBL/GenBank/DDBJ whole genome shotgun (WGS) entry which is preliminary data.</text>
</comment>
<evidence type="ECO:0000313" key="4">
    <source>
        <dbReference type="Proteomes" id="UP001614391"/>
    </source>
</evidence>
<evidence type="ECO:0000313" key="3">
    <source>
        <dbReference type="EMBL" id="MFI9123863.1"/>
    </source>
</evidence>
<evidence type="ECO:0008006" key="5">
    <source>
        <dbReference type="Google" id="ProtNLM"/>
    </source>
</evidence>
<dbReference type="Proteomes" id="UP001614391">
    <property type="component" value="Unassembled WGS sequence"/>
</dbReference>
<dbReference type="PROSITE" id="PS51257">
    <property type="entry name" value="PROKAR_LIPOPROTEIN"/>
    <property type="match status" value="1"/>
</dbReference>
<keyword evidence="2" id="KW-0732">Signal</keyword>
<feature type="signal peptide" evidence="2">
    <location>
        <begin position="1"/>
        <end position="21"/>
    </location>
</feature>
<keyword evidence="4" id="KW-1185">Reference proteome</keyword>
<feature type="region of interest" description="Disordered" evidence="1">
    <location>
        <begin position="31"/>
        <end position="65"/>
    </location>
</feature>
<gene>
    <name evidence="3" type="ORF">ACIGW0_31480</name>
</gene>
<proteinExistence type="predicted"/>
<accession>A0ABW8D1X9</accession>
<evidence type="ECO:0000256" key="1">
    <source>
        <dbReference type="SAM" id="MobiDB-lite"/>
    </source>
</evidence>
<feature type="chain" id="PRO_5045931108" description="Lipoprotein" evidence="2">
    <location>
        <begin position="22"/>
        <end position="65"/>
    </location>
</feature>
<evidence type="ECO:0000256" key="2">
    <source>
        <dbReference type="SAM" id="SignalP"/>
    </source>
</evidence>
<dbReference type="RefSeq" id="WP_399621672.1">
    <property type="nucleotide sequence ID" value="NZ_JBITYT010000023.1"/>
</dbReference>
<reference evidence="3 4" key="1">
    <citation type="submission" date="2024-10" db="EMBL/GenBank/DDBJ databases">
        <title>The Natural Products Discovery Center: Release of the First 8490 Sequenced Strains for Exploring Actinobacteria Biosynthetic Diversity.</title>
        <authorList>
            <person name="Kalkreuter E."/>
            <person name="Kautsar S.A."/>
            <person name="Yang D."/>
            <person name="Bader C.D."/>
            <person name="Teijaro C.N."/>
            <person name="Fluegel L."/>
            <person name="Davis C.M."/>
            <person name="Simpson J.R."/>
            <person name="Lauterbach L."/>
            <person name="Steele A.D."/>
            <person name="Gui C."/>
            <person name="Meng S."/>
            <person name="Li G."/>
            <person name="Viehrig K."/>
            <person name="Ye F."/>
            <person name="Su P."/>
            <person name="Kiefer A.F."/>
            <person name="Nichols A."/>
            <person name="Cepeda A.J."/>
            <person name="Yan W."/>
            <person name="Fan B."/>
            <person name="Jiang Y."/>
            <person name="Adhikari A."/>
            <person name="Zheng C.-J."/>
            <person name="Schuster L."/>
            <person name="Cowan T.M."/>
            <person name="Smanski M.J."/>
            <person name="Chevrette M.G."/>
            <person name="De Carvalho L.P.S."/>
            <person name="Shen B."/>
        </authorList>
    </citation>
    <scope>NUCLEOTIDE SEQUENCE [LARGE SCALE GENOMIC DNA]</scope>
    <source>
        <strain evidence="3 4">NPDC053346</strain>
    </source>
</reference>
<protein>
    <recommendedName>
        <fullName evidence="5">Lipoprotein</fullName>
    </recommendedName>
</protein>
<dbReference type="EMBL" id="JBITYT010000023">
    <property type="protein sequence ID" value="MFI9123863.1"/>
    <property type="molecule type" value="Genomic_DNA"/>
</dbReference>
<name>A0ABW8D1X9_STRBI</name>
<sequence length="65" mass="6854">MKIWFALTISLAVLFGLIALGACTGPDTAQSPGIEIDLDGPKHKAKKPAAPKAPAYKAPRKVGRR</sequence>